<evidence type="ECO:0000313" key="7">
    <source>
        <dbReference type="EMBL" id="SEB10768.1"/>
    </source>
</evidence>
<reference evidence="8" key="1">
    <citation type="submission" date="2016-10" db="EMBL/GenBank/DDBJ databases">
        <authorList>
            <person name="Varghese N."/>
            <person name="Submissions S."/>
        </authorList>
    </citation>
    <scope>NUCLEOTIDE SEQUENCE [LARGE SCALE GENOMIC DNA]</scope>
    <source>
        <strain evidence="8">CCM7597</strain>
    </source>
</reference>
<keyword evidence="8" id="KW-1185">Reference proteome</keyword>
<protein>
    <submittedName>
        <fullName evidence="7">3-hydroxyisobutyrate dehydrogenase</fullName>
    </submittedName>
</protein>
<dbReference type="PANTHER" id="PTHR43060">
    <property type="entry name" value="3-HYDROXYISOBUTYRATE DEHYDROGENASE-LIKE 1, MITOCHONDRIAL-RELATED"/>
    <property type="match status" value="1"/>
</dbReference>
<dbReference type="STRING" id="571932.SAMN05421743_1177"/>
<dbReference type="InterPro" id="IPR008927">
    <property type="entry name" value="6-PGluconate_DH-like_C_sf"/>
</dbReference>
<evidence type="ECO:0000259" key="5">
    <source>
        <dbReference type="Pfam" id="PF03446"/>
    </source>
</evidence>
<comment type="similarity">
    <text evidence="1">Belongs to the HIBADH-related family.</text>
</comment>
<dbReference type="EMBL" id="FNQR01000017">
    <property type="protein sequence ID" value="SEB10768.1"/>
    <property type="molecule type" value="Genomic_DNA"/>
</dbReference>
<dbReference type="GO" id="GO:0050661">
    <property type="term" value="F:NADP binding"/>
    <property type="evidence" value="ECO:0007669"/>
    <property type="project" value="InterPro"/>
</dbReference>
<dbReference type="RefSeq" id="WP_093046138.1">
    <property type="nucleotide sequence ID" value="NZ_FNQR01000017.1"/>
</dbReference>
<dbReference type="AlphaFoldDB" id="A0A1H4GPI7"/>
<dbReference type="InterPro" id="IPR006115">
    <property type="entry name" value="6PGDH_NADP-bd"/>
</dbReference>
<evidence type="ECO:0000259" key="6">
    <source>
        <dbReference type="Pfam" id="PF14833"/>
    </source>
</evidence>
<sequence>MKIGFVGTGVMGKGMIGQLLAKNFEVCIHTRTKAKAEALLEAGAQWCEDLGTLTERSDTVITIVGYPSDVEEIYFGENGLLAYARPGMYLIDMTTSTPTLAEKIAAAAEEKQVKALDAPVSGGDVGARESKLSIMIGGKKAAFEAVKTVFEAMGTNIVYQGEAGAGQHTKMCNQIAIASNMLGVAEAIAYAKKSGLSPENVLKSITTGAAGSWSLSNLAPRMIAGDYAPGFYIKHFVKDLRIAIEEADRMGMELPGLKLSESIYERLIELGYEDNGTQAIYNYYQ</sequence>
<dbReference type="GO" id="GO:0051287">
    <property type="term" value="F:NAD binding"/>
    <property type="evidence" value="ECO:0007669"/>
    <property type="project" value="InterPro"/>
</dbReference>
<keyword evidence="3" id="KW-0520">NAD</keyword>
<dbReference type="Pfam" id="PF03446">
    <property type="entry name" value="NAD_binding_2"/>
    <property type="match status" value="1"/>
</dbReference>
<dbReference type="InterPro" id="IPR015815">
    <property type="entry name" value="HIBADH-related"/>
</dbReference>
<dbReference type="GO" id="GO:0016491">
    <property type="term" value="F:oxidoreductase activity"/>
    <property type="evidence" value="ECO:0007669"/>
    <property type="project" value="UniProtKB-KW"/>
</dbReference>
<dbReference type="SUPFAM" id="SSF51735">
    <property type="entry name" value="NAD(P)-binding Rossmann-fold domains"/>
    <property type="match status" value="1"/>
</dbReference>
<evidence type="ECO:0000313" key="8">
    <source>
        <dbReference type="Proteomes" id="UP000198584"/>
    </source>
</evidence>
<dbReference type="SUPFAM" id="SSF48179">
    <property type="entry name" value="6-phosphogluconate dehydrogenase C-terminal domain-like"/>
    <property type="match status" value="1"/>
</dbReference>
<dbReference type="PANTHER" id="PTHR43060:SF15">
    <property type="entry name" value="3-HYDROXYISOBUTYRATE DEHYDROGENASE-LIKE 1, MITOCHONDRIAL-RELATED"/>
    <property type="match status" value="1"/>
</dbReference>
<dbReference type="OrthoDB" id="9786703at2"/>
<dbReference type="Pfam" id="PF14833">
    <property type="entry name" value="NAD_binding_11"/>
    <property type="match status" value="1"/>
</dbReference>
<feature type="domain" description="3-hydroxyisobutyrate dehydrogenase-like NAD-binding" evidence="6">
    <location>
        <begin position="164"/>
        <end position="284"/>
    </location>
</feature>
<dbReference type="Proteomes" id="UP000198584">
    <property type="component" value="Unassembled WGS sequence"/>
</dbReference>
<feature type="active site" evidence="4">
    <location>
        <position position="170"/>
    </location>
</feature>
<evidence type="ECO:0000256" key="4">
    <source>
        <dbReference type="PIRSR" id="PIRSR000103-1"/>
    </source>
</evidence>
<evidence type="ECO:0000256" key="3">
    <source>
        <dbReference type="ARBA" id="ARBA00023027"/>
    </source>
</evidence>
<proteinExistence type="inferred from homology"/>
<dbReference type="Gene3D" id="1.10.1040.10">
    <property type="entry name" value="N-(1-d-carboxylethyl)-l-norvaline Dehydrogenase, domain 2"/>
    <property type="match status" value="1"/>
</dbReference>
<dbReference type="InterPro" id="IPR013328">
    <property type="entry name" value="6PGD_dom2"/>
</dbReference>
<evidence type="ECO:0000256" key="1">
    <source>
        <dbReference type="ARBA" id="ARBA00009080"/>
    </source>
</evidence>
<evidence type="ECO:0000256" key="2">
    <source>
        <dbReference type="ARBA" id="ARBA00023002"/>
    </source>
</evidence>
<keyword evidence="2" id="KW-0560">Oxidoreductase</keyword>
<dbReference type="PIRSF" id="PIRSF000103">
    <property type="entry name" value="HIBADH"/>
    <property type="match status" value="1"/>
</dbReference>
<dbReference type="Gene3D" id="3.40.50.720">
    <property type="entry name" value="NAD(P)-binding Rossmann-like Domain"/>
    <property type="match status" value="1"/>
</dbReference>
<dbReference type="InterPro" id="IPR036291">
    <property type="entry name" value="NAD(P)-bd_dom_sf"/>
</dbReference>
<name>A0A1H4GPI7_9BACI</name>
<gene>
    <name evidence="7" type="ORF">SAMN05421743_1177</name>
</gene>
<accession>A0A1H4GPI7</accession>
<feature type="domain" description="6-phosphogluconate dehydrogenase NADP-binding" evidence="5">
    <location>
        <begin position="2"/>
        <end position="161"/>
    </location>
</feature>
<dbReference type="InterPro" id="IPR029154">
    <property type="entry name" value="HIBADH-like_NADP-bd"/>
</dbReference>
<organism evidence="7 8">
    <name type="scientific">Thalassobacillus cyri</name>
    <dbReference type="NCBI Taxonomy" id="571932"/>
    <lineage>
        <taxon>Bacteria</taxon>
        <taxon>Bacillati</taxon>
        <taxon>Bacillota</taxon>
        <taxon>Bacilli</taxon>
        <taxon>Bacillales</taxon>
        <taxon>Bacillaceae</taxon>
        <taxon>Thalassobacillus</taxon>
    </lineage>
</organism>